<dbReference type="EMBL" id="SFCI01000290">
    <property type="protein sequence ID" value="TFY80767.1"/>
    <property type="molecule type" value="Genomic_DNA"/>
</dbReference>
<accession>A0A4Z0A375</accession>
<dbReference type="AlphaFoldDB" id="A0A4Z0A375"/>
<reference evidence="3 4" key="1">
    <citation type="submission" date="2019-02" db="EMBL/GenBank/DDBJ databases">
        <title>Genome sequencing of the rare red list fungi Hericium alpestre (H. flagellum).</title>
        <authorList>
            <person name="Buettner E."/>
            <person name="Kellner H."/>
        </authorList>
    </citation>
    <scope>NUCLEOTIDE SEQUENCE [LARGE SCALE GENOMIC DNA]</scope>
    <source>
        <strain evidence="3 4">DSM 108284</strain>
    </source>
</reference>
<feature type="coiled-coil region" evidence="1">
    <location>
        <begin position="99"/>
        <end position="133"/>
    </location>
</feature>
<organism evidence="3 4">
    <name type="scientific">Hericium alpestre</name>
    <dbReference type="NCBI Taxonomy" id="135208"/>
    <lineage>
        <taxon>Eukaryota</taxon>
        <taxon>Fungi</taxon>
        <taxon>Dikarya</taxon>
        <taxon>Basidiomycota</taxon>
        <taxon>Agaricomycotina</taxon>
        <taxon>Agaricomycetes</taxon>
        <taxon>Russulales</taxon>
        <taxon>Hericiaceae</taxon>
        <taxon>Hericium</taxon>
    </lineage>
</organism>
<evidence type="ECO:0000313" key="3">
    <source>
        <dbReference type="EMBL" id="TFY80767.1"/>
    </source>
</evidence>
<gene>
    <name evidence="3" type="ORF">EWM64_g3239</name>
</gene>
<name>A0A4Z0A375_9AGAM</name>
<protein>
    <submittedName>
        <fullName evidence="3">Uncharacterized protein</fullName>
    </submittedName>
</protein>
<evidence type="ECO:0000256" key="1">
    <source>
        <dbReference type="SAM" id="Coils"/>
    </source>
</evidence>
<feature type="region of interest" description="Disordered" evidence="2">
    <location>
        <begin position="40"/>
        <end position="74"/>
    </location>
</feature>
<dbReference type="Proteomes" id="UP000298061">
    <property type="component" value="Unassembled WGS sequence"/>
</dbReference>
<evidence type="ECO:0000313" key="4">
    <source>
        <dbReference type="Proteomes" id="UP000298061"/>
    </source>
</evidence>
<comment type="caution">
    <text evidence="3">The sequence shown here is derived from an EMBL/GenBank/DDBJ whole genome shotgun (WGS) entry which is preliminary data.</text>
</comment>
<keyword evidence="1" id="KW-0175">Coiled coil</keyword>
<sequence length="327" mass="36527">MLDKYERLKQAYQELTETLAATETMLKEATTAKERALQDLETLQKQPVKMTPRCDESIRTGPESPPAFADPRPFTKADAVTLPEPDGQQLSGNNASTAVIEAQERAAAAEAQVAGLKDEVKAFQLENAKLLQRKIQSDSGKPDLEFRGMFMEEEADQENCITKIMNLQERLAAKIEELEMRKVLKSHQLAMQSDAASAGSSKGASGIAQADKPMDMDVIQMPPLTIEEIEELKQRDWNMLLKLMQRSFDLPQIQAAKDDRATGCQTGKIIIYCLGLQRISFNHDFYNGLLKDLATLDEDSTNKRKHEENVGNQTKRAKFSESGGTWC</sequence>
<evidence type="ECO:0000256" key="2">
    <source>
        <dbReference type="SAM" id="MobiDB-lite"/>
    </source>
</evidence>
<feature type="region of interest" description="Disordered" evidence="2">
    <location>
        <begin position="301"/>
        <end position="327"/>
    </location>
</feature>
<proteinExistence type="predicted"/>
<keyword evidence="4" id="KW-1185">Reference proteome</keyword>